<dbReference type="AlphaFoldDB" id="A0A8H3PJC1"/>
<dbReference type="InterPro" id="IPR007708">
    <property type="entry name" value="DBR1_C"/>
</dbReference>
<dbReference type="CDD" id="cd00844">
    <property type="entry name" value="MPP_Dbr1_N"/>
    <property type="match status" value="1"/>
</dbReference>
<dbReference type="InterPro" id="IPR041816">
    <property type="entry name" value="Dbr1_N"/>
</dbReference>
<dbReference type="SMART" id="SM01124">
    <property type="entry name" value="DBR1"/>
    <property type="match status" value="1"/>
</dbReference>
<keyword evidence="11" id="KW-0464">Manganese</keyword>
<dbReference type="OrthoDB" id="407609at2759"/>
<protein>
    <recommendedName>
        <fullName evidence="14">Lariat debranching enzyme C-terminal domain-containing protein</fullName>
    </recommendedName>
</protein>
<comment type="cofactor">
    <cofactor evidence="1">
        <name>Mn(2+)</name>
        <dbReference type="ChEBI" id="CHEBI:29035"/>
    </cofactor>
</comment>
<comment type="cofactor">
    <cofactor evidence="3">
        <name>Fe(2+)</name>
        <dbReference type="ChEBI" id="CHEBI:29033"/>
    </cofactor>
</comment>
<keyword evidence="9" id="KW-0862">Zinc</keyword>
<dbReference type="Pfam" id="PF00149">
    <property type="entry name" value="Metallophos"/>
    <property type="match status" value="1"/>
</dbReference>
<feature type="compositionally biased region" description="Pro residues" evidence="13">
    <location>
        <begin position="333"/>
        <end position="349"/>
    </location>
</feature>
<keyword evidence="8" id="KW-0378">Hydrolase</keyword>
<evidence type="ECO:0000259" key="14">
    <source>
        <dbReference type="SMART" id="SM01124"/>
    </source>
</evidence>
<evidence type="ECO:0000256" key="10">
    <source>
        <dbReference type="ARBA" id="ARBA00023004"/>
    </source>
</evidence>
<feature type="compositionally biased region" description="Gly residues" evidence="13">
    <location>
        <begin position="531"/>
        <end position="548"/>
    </location>
</feature>
<feature type="compositionally biased region" description="Polar residues" evidence="13">
    <location>
        <begin position="313"/>
        <end position="326"/>
    </location>
</feature>
<feature type="region of interest" description="Disordered" evidence="13">
    <location>
        <begin position="250"/>
        <end position="352"/>
    </location>
</feature>
<keyword evidence="12" id="KW-0539">Nucleus</keyword>
<dbReference type="GO" id="GO:0005634">
    <property type="term" value="C:nucleus"/>
    <property type="evidence" value="ECO:0007669"/>
    <property type="project" value="UniProtKB-SubCell"/>
</dbReference>
<name>A0A8H3PJC1_9LECA</name>
<evidence type="ECO:0000256" key="7">
    <source>
        <dbReference type="ARBA" id="ARBA00022723"/>
    </source>
</evidence>
<evidence type="ECO:0000313" key="15">
    <source>
        <dbReference type="EMBL" id="CAF9942303.1"/>
    </source>
</evidence>
<evidence type="ECO:0000256" key="4">
    <source>
        <dbReference type="ARBA" id="ARBA00004123"/>
    </source>
</evidence>
<evidence type="ECO:0000313" key="16">
    <source>
        <dbReference type="Proteomes" id="UP000664534"/>
    </source>
</evidence>
<dbReference type="GO" id="GO:0046872">
    <property type="term" value="F:metal ion binding"/>
    <property type="evidence" value="ECO:0007669"/>
    <property type="project" value="UniProtKB-KW"/>
</dbReference>
<dbReference type="GO" id="GO:0000398">
    <property type="term" value="P:mRNA splicing, via spliceosome"/>
    <property type="evidence" value="ECO:0007669"/>
    <property type="project" value="TreeGrafter"/>
</dbReference>
<keyword evidence="6" id="KW-0507">mRNA processing</keyword>
<feature type="region of interest" description="Disordered" evidence="13">
    <location>
        <begin position="491"/>
        <end position="548"/>
    </location>
</feature>
<dbReference type="SUPFAM" id="SSF56300">
    <property type="entry name" value="Metallo-dependent phosphatases"/>
    <property type="match status" value="1"/>
</dbReference>
<feature type="compositionally biased region" description="Gly residues" evidence="13">
    <location>
        <begin position="512"/>
        <end position="524"/>
    </location>
</feature>
<comment type="caution">
    <text evidence="15">The sequence shown here is derived from an EMBL/GenBank/DDBJ whole genome shotgun (WGS) entry which is preliminary data.</text>
</comment>
<feature type="domain" description="Lariat debranching enzyme C-terminal" evidence="14">
    <location>
        <begin position="345"/>
        <end position="488"/>
    </location>
</feature>
<feature type="compositionally biased region" description="Acidic residues" evidence="13">
    <location>
        <begin position="288"/>
        <end position="297"/>
    </location>
</feature>
<keyword evidence="16" id="KW-1185">Reference proteome</keyword>
<dbReference type="EMBL" id="CAJPDT010000178">
    <property type="protein sequence ID" value="CAF9942303.1"/>
    <property type="molecule type" value="Genomic_DNA"/>
</dbReference>
<reference evidence="15" key="1">
    <citation type="submission" date="2021-03" db="EMBL/GenBank/DDBJ databases">
        <authorList>
            <person name="Tagirdzhanova G."/>
        </authorList>
    </citation>
    <scope>NUCLEOTIDE SEQUENCE</scope>
</reference>
<dbReference type="Proteomes" id="UP000664534">
    <property type="component" value="Unassembled WGS sequence"/>
</dbReference>
<keyword evidence="10" id="KW-0408">Iron</keyword>
<evidence type="ECO:0000256" key="11">
    <source>
        <dbReference type="ARBA" id="ARBA00023211"/>
    </source>
</evidence>
<evidence type="ECO:0000256" key="3">
    <source>
        <dbReference type="ARBA" id="ARBA00001954"/>
    </source>
</evidence>
<evidence type="ECO:0000256" key="5">
    <source>
        <dbReference type="ARBA" id="ARBA00006045"/>
    </source>
</evidence>
<evidence type="ECO:0000256" key="9">
    <source>
        <dbReference type="ARBA" id="ARBA00022833"/>
    </source>
</evidence>
<accession>A0A8H3PJC1</accession>
<dbReference type="InterPro" id="IPR004843">
    <property type="entry name" value="Calcineurin-like_PHP"/>
</dbReference>
<comment type="subcellular location">
    <subcellularLocation>
        <location evidence="4">Nucleus</location>
    </subcellularLocation>
</comment>
<evidence type="ECO:0000256" key="12">
    <source>
        <dbReference type="ARBA" id="ARBA00023242"/>
    </source>
</evidence>
<evidence type="ECO:0000256" key="13">
    <source>
        <dbReference type="SAM" id="MobiDB-lite"/>
    </source>
</evidence>
<sequence>MRIAIEGCGHGTLHAIYGSIKKTCEINKWTGIDLLIIGGDFQALRNSHDLNCMSVPQKYRAIGDFHEYYSGARVAPYLTLFVGGNHEASSHLQELYYGGWVAHNIYYLGAASVVRFGDLRIAGLSGIWKGYNYNKPHFERLPYSADEIKSLYHVREIDVRKLLLLRTQVDIGISHDWPRGVEWQGDWNALFRKKDLFEADARAGTLGSAAARYVMDRLRPPHWFAAHLHCKFAAVVYYGKEAGGPELAMKSDTRAGIDGTKNTNEINIKIEDEGSPVETSAPTKNTDEIDLDMDSDDAANQPQVSADPAAPPDSSTIPTDLRSQLPASFARPKTPPPSEKAPPPPPPPAITNLTTNFLALDKCLPNRKFLQLLSIDPLAPSNPPATRTLTYDKEWLAILRVFGSQDPRLPSPRDLGEGVYSPLIAQEEEWVEEHLVRRGKMAVPENFEITAPVYDGKAIGSVGREQPREYTNPQTKAFCEMLGIPNHFDASEEEREELRVRKGLQVQSENASGGGGGRGRGGGRGGHRCRGGGGRGGGRGQGRGRGFR</sequence>
<evidence type="ECO:0000256" key="8">
    <source>
        <dbReference type="ARBA" id="ARBA00022801"/>
    </source>
</evidence>
<dbReference type="Pfam" id="PF05011">
    <property type="entry name" value="DBR1"/>
    <property type="match status" value="1"/>
</dbReference>
<comment type="similarity">
    <text evidence="5">Belongs to the lariat debranching enzyme family.</text>
</comment>
<dbReference type="PANTHER" id="PTHR12849:SF0">
    <property type="entry name" value="LARIAT DEBRANCHING ENZYME"/>
    <property type="match status" value="1"/>
</dbReference>
<gene>
    <name evidence="15" type="ORF">IMSHALPRED_003466</name>
</gene>
<proteinExistence type="inferred from homology"/>
<comment type="cofactor">
    <cofactor evidence="2">
        <name>Zn(2+)</name>
        <dbReference type="ChEBI" id="CHEBI:29105"/>
    </cofactor>
</comment>
<dbReference type="InterPro" id="IPR029052">
    <property type="entry name" value="Metallo-depent_PP-like"/>
</dbReference>
<evidence type="ECO:0000256" key="2">
    <source>
        <dbReference type="ARBA" id="ARBA00001947"/>
    </source>
</evidence>
<keyword evidence="7" id="KW-0479">Metal-binding</keyword>
<dbReference type="GO" id="GO:0008419">
    <property type="term" value="F:RNA lariat debranching enzyme activity"/>
    <property type="evidence" value="ECO:0007669"/>
    <property type="project" value="TreeGrafter"/>
</dbReference>
<dbReference type="PANTHER" id="PTHR12849">
    <property type="entry name" value="RNA LARIAT DEBRANCHING ENZYME"/>
    <property type="match status" value="1"/>
</dbReference>
<organism evidence="15 16">
    <name type="scientific">Imshaugia aleurites</name>
    <dbReference type="NCBI Taxonomy" id="172621"/>
    <lineage>
        <taxon>Eukaryota</taxon>
        <taxon>Fungi</taxon>
        <taxon>Dikarya</taxon>
        <taxon>Ascomycota</taxon>
        <taxon>Pezizomycotina</taxon>
        <taxon>Lecanoromycetes</taxon>
        <taxon>OSLEUM clade</taxon>
        <taxon>Lecanoromycetidae</taxon>
        <taxon>Lecanorales</taxon>
        <taxon>Lecanorineae</taxon>
        <taxon>Parmeliaceae</taxon>
        <taxon>Imshaugia</taxon>
    </lineage>
</organism>
<evidence type="ECO:0000256" key="1">
    <source>
        <dbReference type="ARBA" id="ARBA00001936"/>
    </source>
</evidence>
<evidence type="ECO:0000256" key="6">
    <source>
        <dbReference type="ARBA" id="ARBA00022664"/>
    </source>
</evidence>